<comment type="caution">
    <text evidence="3">The sequence shown here is derived from an EMBL/GenBank/DDBJ whole genome shotgun (WGS) entry which is preliminary data.</text>
</comment>
<dbReference type="GO" id="GO:0004622">
    <property type="term" value="F:phosphatidylcholine lysophospholipase activity"/>
    <property type="evidence" value="ECO:0007669"/>
    <property type="project" value="TreeGrafter"/>
</dbReference>
<reference evidence="3" key="2">
    <citation type="submission" date="2020-09" db="EMBL/GenBank/DDBJ databases">
        <authorList>
            <person name="Sun Q."/>
            <person name="Zhou Y."/>
        </authorList>
    </citation>
    <scope>NUCLEOTIDE SEQUENCE</scope>
    <source>
        <strain evidence="3">CGMCC 1.12754</strain>
    </source>
</reference>
<accession>A0A917H995</accession>
<evidence type="ECO:0000313" key="3">
    <source>
        <dbReference type="EMBL" id="GGG71226.1"/>
    </source>
</evidence>
<evidence type="ECO:0000259" key="2">
    <source>
        <dbReference type="Pfam" id="PF13472"/>
    </source>
</evidence>
<dbReference type="CDD" id="cd04506">
    <property type="entry name" value="SGNH_hydrolase_YpmR_like"/>
    <property type="match status" value="1"/>
</dbReference>
<dbReference type="PANTHER" id="PTHR30383">
    <property type="entry name" value="THIOESTERASE 1/PROTEASE 1/LYSOPHOSPHOLIPASE L1"/>
    <property type="match status" value="1"/>
</dbReference>
<proteinExistence type="predicted"/>
<dbReference type="AlphaFoldDB" id="A0A917H995"/>
<name>A0A917H995_9BACI</name>
<dbReference type="Proteomes" id="UP000622860">
    <property type="component" value="Unassembled WGS sequence"/>
</dbReference>
<dbReference type="InterPro" id="IPR051532">
    <property type="entry name" value="Ester_Hydrolysis_Enzymes"/>
</dbReference>
<evidence type="ECO:0000313" key="4">
    <source>
        <dbReference type="Proteomes" id="UP000622860"/>
    </source>
</evidence>
<gene>
    <name evidence="3" type="ORF">GCM10011398_14310</name>
</gene>
<keyword evidence="4" id="KW-1185">Reference proteome</keyword>
<dbReference type="PANTHER" id="PTHR30383:SF27">
    <property type="entry name" value="SPORE GERMINATION LIPASE LIPC"/>
    <property type="match status" value="1"/>
</dbReference>
<feature type="compositionally biased region" description="Basic and acidic residues" evidence="1">
    <location>
        <begin position="31"/>
        <end position="57"/>
    </location>
</feature>
<feature type="domain" description="SGNH hydrolase-type esterase" evidence="2">
    <location>
        <begin position="97"/>
        <end position="287"/>
    </location>
</feature>
<organism evidence="3 4">
    <name type="scientific">Virgibacillus oceani</name>
    <dbReference type="NCBI Taxonomy" id="1479511"/>
    <lineage>
        <taxon>Bacteria</taxon>
        <taxon>Bacillati</taxon>
        <taxon>Bacillota</taxon>
        <taxon>Bacilli</taxon>
        <taxon>Bacillales</taxon>
        <taxon>Bacillaceae</taxon>
        <taxon>Virgibacillus</taxon>
    </lineage>
</organism>
<feature type="region of interest" description="Disordered" evidence="1">
    <location>
        <begin position="28"/>
        <end position="68"/>
    </location>
</feature>
<evidence type="ECO:0000256" key="1">
    <source>
        <dbReference type="SAM" id="MobiDB-lite"/>
    </source>
</evidence>
<protein>
    <recommendedName>
        <fullName evidence="2">SGNH hydrolase-type esterase domain-containing protein</fullName>
    </recommendedName>
</protein>
<dbReference type="SUPFAM" id="SSF52266">
    <property type="entry name" value="SGNH hydrolase"/>
    <property type="match status" value="1"/>
</dbReference>
<dbReference type="InterPro" id="IPR013830">
    <property type="entry name" value="SGNH_hydro"/>
</dbReference>
<dbReference type="RefSeq" id="WP_188454690.1">
    <property type="nucleotide sequence ID" value="NZ_BMFR01000004.1"/>
</dbReference>
<dbReference type="Pfam" id="PF13472">
    <property type="entry name" value="Lipase_GDSL_2"/>
    <property type="match status" value="1"/>
</dbReference>
<sequence length="298" mass="34002">MKKKIALILIVIFFAGIGIFLVTAQPTEQVSDIKENKPPQTHEKESEPDENDKKEQEETNQDELEKDDIKTHFKDIVSEAVQTTIDYFTNKETNITAIGDSLTQGVGDITGDGGYVGILDKALNRDNQIVEFDNYGKRGNRSDQLLKRLNNPEIAASISNSDIVLITIGANDIMKVVKENFTDLTFKDFAQERIAYEERLKTIFDKINHLNPNTKIYLLGFYNPFEKYFPEIKELGIIVENWNSTGKKVAGMYENITFIPTIDLFADTDVDLFAEDNFHPNTRGYQRIAKRVLEYLTD</sequence>
<reference evidence="3" key="1">
    <citation type="journal article" date="2014" name="Int. J. Syst. Evol. Microbiol.">
        <title>Complete genome sequence of Corynebacterium casei LMG S-19264T (=DSM 44701T), isolated from a smear-ripened cheese.</title>
        <authorList>
            <consortium name="US DOE Joint Genome Institute (JGI-PGF)"/>
            <person name="Walter F."/>
            <person name="Albersmeier A."/>
            <person name="Kalinowski J."/>
            <person name="Ruckert C."/>
        </authorList>
    </citation>
    <scope>NUCLEOTIDE SEQUENCE</scope>
    <source>
        <strain evidence="3">CGMCC 1.12754</strain>
    </source>
</reference>
<dbReference type="Gene3D" id="3.40.50.1110">
    <property type="entry name" value="SGNH hydrolase"/>
    <property type="match status" value="1"/>
</dbReference>
<dbReference type="EMBL" id="BMFR01000004">
    <property type="protein sequence ID" value="GGG71226.1"/>
    <property type="molecule type" value="Genomic_DNA"/>
</dbReference>
<dbReference type="InterPro" id="IPR036514">
    <property type="entry name" value="SGNH_hydro_sf"/>
</dbReference>